<gene>
    <name evidence="1" type="ORF">SAMN04487860_104223</name>
</gene>
<protein>
    <recommendedName>
        <fullName evidence="3">YqzL-like protein</fullName>
    </recommendedName>
</protein>
<sequence>MSEDILWNKFAESGSVEDYLRYSAHKEDNHDNC</sequence>
<dbReference type="EMBL" id="FRCT01000004">
    <property type="protein sequence ID" value="SHM42246.1"/>
    <property type="molecule type" value="Genomic_DNA"/>
</dbReference>
<accession>A0A1M7IN60</accession>
<dbReference type="Proteomes" id="UP000184394">
    <property type="component" value="Unassembled WGS sequence"/>
</dbReference>
<reference evidence="1 2" key="1">
    <citation type="submission" date="2016-11" db="EMBL/GenBank/DDBJ databases">
        <authorList>
            <person name="Jaros S."/>
            <person name="Januszkiewicz K."/>
            <person name="Wedrychowicz H."/>
        </authorList>
    </citation>
    <scope>NUCLEOTIDE SEQUENCE [LARGE SCALE GENOMIC DNA]</scope>
    <source>
        <strain evidence="1 2">Y1</strain>
    </source>
</reference>
<proteinExistence type="predicted"/>
<evidence type="ECO:0000313" key="2">
    <source>
        <dbReference type="Proteomes" id="UP000184394"/>
    </source>
</evidence>
<name>A0A1M7IN60_RUMFL</name>
<dbReference type="AlphaFoldDB" id="A0A1M7IN60"/>
<organism evidence="1 2">
    <name type="scientific">Ruminococcus flavefaciens</name>
    <dbReference type="NCBI Taxonomy" id="1265"/>
    <lineage>
        <taxon>Bacteria</taxon>
        <taxon>Bacillati</taxon>
        <taxon>Bacillota</taxon>
        <taxon>Clostridia</taxon>
        <taxon>Eubacteriales</taxon>
        <taxon>Oscillospiraceae</taxon>
        <taxon>Ruminococcus</taxon>
    </lineage>
</organism>
<evidence type="ECO:0000313" key="1">
    <source>
        <dbReference type="EMBL" id="SHM42246.1"/>
    </source>
</evidence>
<evidence type="ECO:0008006" key="3">
    <source>
        <dbReference type="Google" id="ProtNLM"/>
    </source>
</evidence>